<keyword evidence="3" id="KW-1185">Reference proteome</keyword>
<protein>
    <submittedName>
        <fullName evidence="2">Uncharacterized protein</fullName>
    </submittedName>
</protein>
<dbReference type="OrthoDB" id="3544344at2"/>
<proteinExistence type="predicted"/>
<dbReference type="EMBL" id="POUD01000039">
    <property type="protein sequence ID" value="PZG19400.1"/>
    <property type="molecule type" value="Genomic_DNA"/>
</dbReference>
<feature type="compositionally biased region" description="Basic and acidic residues" evidence="1">
    <location>
        <begin position="22"/>
        <end position="31"/>
    </location>
</feature>
<comment type="caution">
    <text evidence="2">The sequence shown here is derived from an EMBL/GenBank/DDBJ whole genome shotgun (WGS) entry which is preliminary data.</text>
</comment>
<evidence type="ECO:0000256" key="1">
    <source>
        <dbReference type="SAM" id="MobiDB-lite"/>
    </source>
</evidence>
<accession>A0A2W2F0K4</accession>
<reference evidence="2 3" key="1">
    <citation type="submission" date="2018-01" db="EMBL/GenBank/DDBJ databases">
        <title>Draft genome sequence of Nonomuraea sp. KC333.</title>
        <authorList>
            <person name="Sahin N."/>
            <person name="Saygin H."/>
            <person name="Ay H."/>
        </authorList>
    </citation>
    <scope>NUCLEOTIDE SEQUENCE [LARGE SCALE GENOMIC DNA]</scope>
    <source>
        <strain evidence="2 3">KC333</strain>
    </source>
</reference>
<gene>
    <name evidence="2" type="ORF">C1J01_12440</name>
</gene>
<sequence>MRETPEELPETIDGIEGESDVVAERSGSDTRRTRRPISADLPEGDEEERRPYEEPEVDEDENVIRPDAGPTG</sequence>
<name>A0A2W2F0K4_9ACTN</name>
<feature type="compositionally biased region" description="Acidic residues" evidence="1">
    <location>
        <begin position="1"/>
        <end position="21"/>
    </location>
</feature>
<evidence type="ECO:0000313" key="3">
    <source>
        <dbReference type="Proteomes" id="UP000249304"/>
    </source>
</evidence>
<dbReference type="AlphaFoldDB" id="A0A2W2F0K4"/>
<evidence type="ECO:0000313" key="2">
    <source>
        <dbReference type="EMBL" id="PZG19400.1"/>
    </source>
</evidence>
<dbReference type="RefSeq" id="WP_111179098.1">
    <property type="nucleotide sequence ID" value="NZ_POUD01000039.1"/>
</dbReference>
<feature type="region of interest" description="Disordered" evidence="1">
    <location>
        <begin position="1"/>
        <end position="72"/>
    </location>
</feature>
<dbReference type="Proteomes" id="UP000249304">
    <property type="component" value="Unassembled WGS sequence"/>
</dbReference>
<organism evidence="2 3">
    <name type="scientific">Nonomuraea aridisoli</name>
    <dbReference type="NCBI Taxonomy" id="2070368"/>
    <lineage>
        <taxon>Bacteria</taxon>
        <taxon>Bacillati</taxon>
        <taxon>Actinomycetota</taxon>
        <taxon>Actinomycetes</taxon>
        <taxon>Streptosporangiales</taxon>
        <taxon>Streptosporangiaceae</taxon>
        <taxon>Nonomuraea</taxon>
    </lineage>
</organism>